<dbReference type="EMBL" id="LGGX01000016">
    <property type="protein sequence ID" value="KUK86534.1"/>
    <property type="molecule type" value="Genomic_DNA"/>
</dbReference>
<evidence type="ECO:0000256" key="8">
    <source>
        <dbReference type="ARBA" id="ARBA00023118"/>
    </source>
</evidence>
<evidence type="ECO:0000256" key="4">
    <source>
        <dbReference type="ARBA" id="ARBA00022759"/>
    </source>
</evidence>
<keyword evidence="8 12" id="KW-0051">Antiviral defense</keyword>
<evidence type="ECO:0000256" key="5">
    <source>
        <dbReference type="ARBA" id="ARBA00022801"/>
    </source>
</evidence>
<comment type="domain">
    <text evidence="12">Has 2 endonuclease domains. The discontinuous RuvC-like domain cleaves the target DNA noncomplementary to crRNA while the HNH nuclease domain cleaves the target DNA complementary to crRNA.</text>
</comment>
<dbReference type="Pfam" id="PF13395">
    <property type="entry name" value="HNH_4"/>
    <property type="match status" value="1"/>
</dbReference>
<keyword evidence="7 12" id="KW-0694">RNA-binding</keyword>
<name>A0A101I188_UNCT6</name>
<dbReference type="HAMAP" id="MF_01480">
    <property type="entry name" value="Cas9"/>
    <property type="match status" value="1"/>
</dbReference>
<evidence type="ECO:0000256" key="12">
    <source>
        <dbReference type="HAMAP-Rule" id="MF_01480"/>
    </source>
</evidence>
<dbReference type="Pfam" id="PF18541">
    <property type="entry name" value="RuvC_III"/>
    <property type="match status" value="1"/>
</dbReference>
<dbReference type="GO" id="GO:0003723">
    <property type="term" value="F:RNA binding"/>
    <property type="evidence" value="ECO:0007669"/>
    <property type="project" value="UniProtKB-UniRule"/>
</dbReference>
<evidence type="ECO:0000313" key="16">
    <source>
        <dbReference type="Proteomes" id="UP000053467"/>
    </source>
</evidence>
<evidence type="ECO:0000313" key="15">
    <source>
        <dbReference type="EMBL" id="KUK86534.1"/>
    </source>
</evidence>
<evidence type="ECO:0000256" key="1">
    <source>
        <dbReference type="ARBA" id="ARBA00001946"/>
    </source>
</evidence>
<feature type="active site" description="For RuvC-like nuclease domain" evidence="12">
    <location>
        <position position="8"/>
    </location>
</feature>
<dbReference type="InterPro" id="IPR033114">
    <property type="entry name" value="HNH_CAS9"/>
</dbReference>
<comment type="caution">
    <text evidence="15">The sequence shown here is derived from an EMBL/GenBank/DDBJ whole genome shotgun (WGS) entry which is preliminary data.</text>
</comment>
<evidence type="ECO:0000256" key="6">
    <source>
        <dbReference type="ARBA" id="ARBA00022842"/>
    </source>
</evidence>
<dbReference type="PROSITE" id="PS51749">
    <property type="entry name" value="HNH_CAS9"/>
    <property type="match status" value="1"/>
</dbReference>
<proteinExistence type="inferred from homology"/>
<dbReference type="InterPro" id="IPR040619">
    <property type="entry name" value="Cas9_alpha-helical_lobe"/>
</dbReference>
<dbReference type="GO" id="GO:0046872">
    <property type="term" value="F:metal ion binding"/>
    <property type="evidence" value="ECO:0007669"/>
    <property type="project" value="UniProtKB-UniRule"/>
</dbReference>
<evidence type="ECO:0000256" key="2">
    <source>
        <dbReference type="ARBA" id="ARBA00022722"/>
    </source>
</evidence>
<reference evidence="16" key="1">
    <citation type="journal article" date="2015" name="MBio">
        <title>Genome-Resolved Metagenomic Analysis Reveals Roles for Candidate Phyla and Other Microbial Community Members in Biogeochemical Transformations in Oil Reservoirs.</title>
        <authorList>
            <person name="Hu P."/>
            <person name="Tom L."/>
            <person name="Singh A."/>
            <person name="Thomas B.C."/>
            <person name="Baker B.J."/>
            <person name="Piceno Y.M."/>
            <person name="Andersen G.L."/>
            <person name="Banfield J.F."/>
        </authorList>
    </citation>
    <scope>NUCLEOTIDE SEQUENCE [LARGE SCALE GENOMIC DNA]</scope>
</reference>
<dbReference type="NCBIfam" id="TIGR01865">
    <property type="entry name" value="cas_Csn1"/>
    <property type="match status" value="1"/>
</dbReference>
<dbReference type="InterPro" id="IPR036397">
    <property type="entry name" value="RNaseH_sf"/>
</dbReference>
<dbReference type="EC" id="3.1.-.-" evidence="12"/>
<feature type="binding site" evidence="12">
    <location>
        <position position="8"/>
    </location>
    <ligand>
        <name>Mg(2+)</name>
        <dbReference type="ChEBI" id="CHEBI:18420"/>
        <label>2</label>
    </ligand>
</feature>
<keyword evidence="10" id="KW-0464">Manganese</keyword>
<evidence type="ECO:0000256" key="3">
    <source>
        <dbReference type="ARBA" id="ARBA00022723"/>
    </source>
</evidence>
<evidence type="ECO:0000256" key="13">
    <source>
        <dbReference type="SAM" id="Coils"/>
    </source>
</evidence>
<dbReference type="GO" id="GO:0016787">
    <property type="term" value="F:hydrolase activity"/>
    <property type="evidence" value="ECO:0007669"/>
    <property type="project" value="UniProtKB-KW"/>
</dbReference>
<dbReference type="Gene3D" id="3.30.420.10">
    <property type="entry name" value="Ribonuclease H-like superfamily/Ribonuclease H"/>
    <property type="match status" value="3"/>
</dbReference>
<protein>
    <recommendedName>
        <fullName evidence="12">CRISPR-associated endonuclease Cas9</fullName>
        <ecNumber evidence="12">3.1.-.-</ecNumber>
    </recommendedName>
</protein>
<feature type="active site" description="Proton acceptor for HNH nuclease domain" evidence="12">
    <location>
        <position position="584"/>
    </location>
</feature>
<feature type="binding site" evidence="12">
    <location>
        <position position="501"/>
    </location>
    <ligand>
        <name>Mg(2+)</name>
        <dbReference type="ChEBI" id="CHEBI:18420"/>
        <label>1</label>
    </ligand>
</feature>
<keyword evidence="3 12" id="KW-0479">Metal-binding</keyword>
<keyword evidence="4 12" id="KW-0255">Endonuclease</keyword>
<keyword evidence="6 12" id="KW-0460">Magnesium</keyword>
<keyword evidence="13" id="KW-0175">Coiled coil</keyword>
<comment type="subunit">
    <text evidence="11 12">Monomer. Binds crRNA and tracrRNA.</text>
</comment>
<organism evidence="15 16">
    <name type="scientific">candidate division TA06 bacterium 34_109</name>
    <dbReference type="NCBI Taxonomy" id="1635277"/>
    <lineage>
        <taxon>Bacteria</taxon>
        <taxon>Bacteria division TA06</taxon>
    </lineage>
</organism>
<dbReference type="InterPro" id="IPR028629">
    <property type="entry name" value="Cas9"/>
</dbReference>
<keyword evidence="9 12" id="KW-0238">DNA-binding</keyword>
<dbReference type="GO" id="GO:0004519">
    <property type="term" value="F:endonuclease activity"/>
    <property type="evidence" value="ECO:0007669"/>
    <property type="project" value="UniProtKB-UniRule"/>
</dbReference>
<keyword evidence="2 12" id="KW-0540">Nuclease</keyword>
<evidence type="ECO:0000256" key="9">
    <source>
        <dbReference type="ARBA" id="ARBA00023125"/>
    </source>
</evidence>
<sequence>MKYTLGLDLGYNSIGWAILENDENGSPIKLFNAGVHIFEPSIEDIEIDGKGKTKNVKRREARLRRRQLFRKTKRLEKLLNFFIQEGFFQNQKVLINDPFERAEFLYQLDKKSRNPYILRREALDNRLSLEEIARIFYHIAQHRGFKSTKRELAEMNKDEKKKKEDGIIQSEINTLKEEIKKNSCRTLGEYFAKLFENGEKIRGRHTDRKMYEEEFQKIFNKQKEFYPNIFTDEFKKKLYKLIFHQRELKSQKDKVGFCSLERGKKRAPLALLVSQRYRYMCKVNNLNVIDTETGENRELTVDEKKKLYEKLENSEKLSFKEIKKILNLSEKRYIFNLEKSEKYIIGNKTNVKMKNIIKDWDNFDEDKKNFFINEARTVVKIETLERRGKKLGLSDEESKEFSKVVFEDGYLNFSKKAVEKLLPYLKEGKKEYEAIKLAYPENSVQNDNLKELDFLPPIKSKELKKYFEVRNPIVEKALTETRYLVNFLIKKYGKPETIKIELARELKLSNKQKERKHKENQENRKKREEVIEKLKNDLKISEPTETQIQKYLLAEECDCKCPYTGRSISMDSLFGEHPLFDIEHIIPFDRSLDNSFLNKTLCYSEENRKVKHNKTPYEAYYGTEKWEAIIERVKKFKSNVRNEKLRRFQMTKEDVENYIQNFSTQNLNDTKYASKLAKKYLGLLYGSINEDGIDKNRKRRIFASSGKVTSTLRYALGLNTILNDENIKTREDHRHHAIDAITIALTDSSMIKKISDASKREKNINSLFKDFQAPWENFRKEVEEIIAKMNISIRINKKVSGQIHDETFYKKPFKEEEKSYTHQRINLEELTIKDEDKKKQSSKLIDNIVDSKIRNIIINSLNGEKPKIRFKDPKDHPYIIQKNGKKIQIHKVTIKTKLETYNEIGPEKAKRYVKSSDSHHIEIFEDLKTKKWDGYVVSLLEAYERKKKKLPIVNKNLGEGKKFLFSLAKGEIIELDTENGKRELFVVRIISASNNQIKFTRINDSRKITDIPATGLTACPSSLKKRNCKKVVINILGEKHYSND</sequence>
<dbReference type="GO" id="GO:0043571">
    <property type="term" value="P:maintenance of CRISPR repeat elements"/>
    <property type="evidence" value="ECO:0007669"/>
    <property type="project" value="UniProtKB-UniRule"/>
</dbReference>
<keyword evidence="5 12" id="KW-0378">Hydrolase</keyword>
<comment type="similarity">
    <text evidence="12">Belongs to the CRISPR-associated Cas9 family.</text>
</comment>
<gene>
    <name evidence="12" type="primary">cas9</name>
    <name evidence="15" type="ORF">XE03_1410</name>
</gene>
<feature type="binding site" evidence="12">
    <location>
        <position position="505"/>
    </location>
    <ligand>
        <name>Mg(2+)</name>
        <dbReference type="ChEBI" id="CHEBI:18420"/>
        <label>2</label>
    </ligand>
</feature>
<comment type="cofactor">
    <cofactor evidence="1 12">
        <name>Mg(2+)</name>
        <dbReference type="ChEBI" id="CHEBI:18420"/>
    </cofactor>
</comment>
<evidence type="ECO:0000259" key="14">
    <source>
        <dbReference type="PROSITE" id="PS51749"/>
    </source>
</evidence>
<evidence type="ECO:0000256" key="10">
    <source>
        <dbReference type="ARBA" id="ARBA00023211"/>
    </source>
</evidence>
<dbReference type="Proteomes" id="UP000053467">
    <property type="component" value="Unassembled WGS sequence"/>
</dbReference>
<comment type="function">
    <text evidence="12">CRISPR (clustered regularly interspaced short palindromic repeat) is an adaptive immune system that provides protection against mobile genetic elements (viruses, transposable elements and conjugative plasmids). CRISPR clusters contain spacers, sequences complementary to antecedent mobile elements, and target invading nucleic acids. CRISPR clusters are transcribed and processed into CRISPR RNA (crRNA). In type II CRISPR systems correct processing of pre-crRNA requires a trans-encoded small RNA (tracrRNA), endogenous ribonuclease 3 (rnc) and this protein. The tracrRNA serves as a guide for ribonuclease 3-aided processing of pre-crRNA. Subsequently Cas9/crRNA/tracrRNA endonucleolytically cleaves linear or circular dsDNA target complementary to the spacer; Cas9 is inactive in the absence of the 2 guide RNAs (gRNA). Cas9 recognizes the protospacer adjacent motif (PAM) in the CRISPR repeat sequences to help distinguish self versus nonself, as targets within the bacterial CRISPR locus do not have PAMs. PAM recognition is also required for catalytic activity.</text>
</comment>
<feature type="binding site" evidence="12">
    <location>
        <position position="736"/>
    </location>
    <ligand>
        <name>Mg(2+)</name>
        <dbReference type="ChEBI" id="CHEBI:18420"/>
        <label>2</label>
    </ligand>
</feature>
<dbReference type="InterPro" id="IPR041383">
    <property type="entry name" value="RuvC_III"/>
</dbReference>
<dbReference type="GO" id="GO:0051607">
    <property type="term" value="P:defense response to virus"/>
    <property type="evidence" value="ECO:0007669"/>
    <property type="project" value="UniProtKB-UniRule"/>
</dbReference>
<feature type="binding site" evidence="12">
    <location>
        <position position="8"/>
    </location>
    <ligand>
        <name>Mg(2+)</name>
        <dbReference type="ChEBI" id="CHEBI:18420"/>
        <label>1</label>
    </ligand>
</feature>
<accession>A0A101I188</accession>
<dbReference type="InterPro" id="IPR003615">
    <property type="entry name" value="HNH_nuc"/>
</dbReference>
<evidence type="ECO:0000256" key="11">
    <source>
        <dbReference type="ARBA" id="ARBA00046380"/>
    </source>
</evidence>
<feature type="coiled-coil region" evidence="13">
    <location>
        <begin position="503"/>
        <end position="537"/>
    </location>
</feature>
<feature type="domain" description="HNH Cas9-type" evidence="14">
    <location>
        <begin position="509"/>
        <end position="667"/>
    </location>
</feature>
<feature type="binding site" evidence="12">
    <location>
        <position position="505"/>
    </location>
    <ligand>
        <name>Mg(2+)</name>
        <dbReference type="ChEBI" id="CHEBI:18420"/>
        <label>1</label>
    </ligand>
</feature>
<dbReference type="GO" id="GO:0003677">
    <property type="term" value="F:DNA binding"/>
    <property type="evidence" value="ECO:0007669"/>
    <property type="project" value="UniProtKB-UniRule"/>
</dbReference>
<dbReference type="AlphaFoldDB" id="A0A101I188"/>
<evidence type="ECO:0000256" key="7">
    <source>
        <dbReference type="ARBA" id="ARBA00022884"/>
    </source>
</evidence>
<dbReference type="Pfam" id="PF18470">
    <property type="entry name" value="Cas9_a"/>
    <property type="match status" value="1"/>
</dbReference>